<dbReference type="EMBL" id="JAEQNE010000005">
    <property type="protein sequence ID" value="MBL0393453.1"/>
    <property type="molecule type" value="Genomic_DNA"/>
</dbReference>
<organism evidence="1 2">
    <name type="scientific">Ramlibacter monticola</name>
    <dbReference type="NCBI Taxonomy" id="1926872"/>
    <lineage>
        <taxon>Bacteria</taxon>
        <taxon>Pseudomonadati</taxon>
        <taxon>Pseudomonadota</taxon>
        <taxon>Betaproteobacteria</taxon>
        <taxon>Burkholderiales</taxon>
        <taxon>Comamonadaceae</taxon>
        <taxon>Ramlibacter</taxon>
    </lineage>
</organism>
<dbReference type="Proteomes" id="UP000599109">
    <property type="component" value="Unassembled WGS sequence"/>
</dbReference>
<evidence type="ECO:0000313" key="1">
    <source>
        <dbReference type="EMBL" id="MBL0393453.1"/>
    </source>
</evidence>
<evidence type="ECO:0000313" key="2">
    <source>
        <dbReference type="Proteomes" id="UP000599109"/>
    </source>
</evidence>
<gene>
    <name evidence="1" type="ORF">JJ685_20120</name>
</gene>
<reference evidence="1 2" key="1">
    <citation type="journal article" date="2017" name="Int. J. Syst. Evol. Microbiol.">
        <title>Ramlibacter monticola sp. nov., isolated from forest soil.</title>
        <authorList>
            <person name="Chaudhary D.K."/>
            <person name="Kim J."/>
        </authorList>
    </citation>
    <scope>NUCLEOTIDE SEQUENCE [LARGE SCALE GENOMIC DNA]</scope>
    <source>
        <strain evidence="1 2">KACC 19175</strain>
    </source>
</reference>
<proteinExistence type="predicted"/>
<protein>
    <submittedName>
        <fullName evidence="1">Uncharacterized protein</fullName>
    </submittedName>
</protein>
<name>A0A937CV76_9BURK</name>
<accession>A0A937CV76</accession>
<sequence>MVCASHWRREGSAVEALLRLQPALLQQGLTNGARTALLSSQDWLVQWHEGAAGAVTAQRDMVQAELGLDAPRLLHGSVGPGTLSEPVQIASLQVVEQAADVARRLQFLERQHEQGWDAGPAEVWQALCAPCQLGNWKPALVGRREVVAVASEDNDAEDLLRSLAARSGARVVYQRYAGSDVQRRDLGAAYMDLEHADSATTRVQALSRRALASGIELLGLRQLDRLVVLLNPQTLGQPGLLDEIARLIGRLPLRPLVHLVSPCAATRAWGMQALRGGVGLPVVPLAAPHTGQGAVQAVADLLASH</sequence>
<dbReference type="AlphaFoldDB" id="A0A937CV76"/>
<keyword evidence="2" id="KW-1185">Reference proteome</keyword>
<comment type="caution">
    <text evidence="1">The sequence shown here is derived from an EMBL/GenBank/DDBJ whole genome shotgun (WGS) entry which is preliminary data.</text>
</comment>